<evidence type="ECO:0000256" key="1">
    <source>
        <dbReference type="ARBA" id="ARBA00004123"/>
    </source>
</evidence>
<dbReference type="GO" id="GO:0000978">
    <property type="term" value="F:RNA polymerase II cis-regulatory region sequence-specific DNA binding"/>
    <property type="evidence" value="ECO:0007669"/>
    <property type="project" value="InterPro"/>
</dbReference>
<name>A0A1E3NWQ7_WICAA</name>
<keyword evidence="2" id="KW-0479">Metal-binding</keyword>
<reference evidence="9 10" key="1">
    <citation type="journal article" date="2016" name="Proc. Natl. Acad. Sci. U.S.A.">
        <title>Comparative genomics of biotechnologically important yeasts.</title>
        <authorList>
            <person name="Riley R."/>
            <person name="Haridas S."/>
            <person name="Wolfe K.H."/>
            <person name="Lopes M.R."/>
            <person name="Hittinger C.T."/>
            <person name="Goeker M."/>
            <person name="Salamov A.A."/>
            <person name="Wisecaver J.H."/>
            <person name="Long T.M."/>
            <person name="Calvey C.H."/>
            <person name="Aerts A.L."/>
            <person name="Barry K.W."/>
            <person name="Choi C."/>
            <person name="Clum A."/>
            <person name="Coughlan A.Y."/>
            <person name="Deshpande S."/>
            <person name="Douglass A.P."/>
            <person name="Hanson S.J."/>
            <person name="Klenk H.-P."/>
            <person name="LaButti K.M."/>
            <person name="Lapidus A."/>
            <person name="Lindquist E.A."/>
            <person name="Lipzen A.M."/>
            <person name="Meier-Kolthoff J.P."/>
            <person name="Ohm R.A."/>
            <person name="Otillar R.P."/>
            <person name="Pangilinan J.L."/>
            <person name="Peng Y."/>
            <person name="Rokas A."/>
            <person name="Rosa C.A."/>
            <person name="Scheuner C."/>
            <person name="Sibirny A.A."/>
            <person name="Slot J.C."/>
            <person name="Stielow J.B."/>
            <person name="Sun H."/>
            <person name="Kurtzman C.P."/>
            <person name="Blackwell M."/>
            <person name="Grigoriev I.V."/>
            <person name="Jeffries T.W."/>
        </authorList>
    </citation>
    <scope>NUCLEOTIDE SEQUENCE [LARGE SCALE GENOMIC DNA]</scope>
    <source>
        <strain evidence="10">ATCC 58044 / CBS 1984 / NCYC 433 / NRRL Y-366-8</strain>
    </source>
</reference>
<evidence type="ECO:0000313" key="10">
    <source>
        <dbReference type="Proteomes" id="UP000094112"/>
    </source>
</evidence>
<dbReference type="PROSITE" id="PS50157">
    <property type="entry name" value="ZINC_FINGER_C2H2_2"/>
    <property type="match status" value="2"/>
</dbReference>
<protein>
    <recommendedName>
        <fullName evidence="8">C2H2-type domain-containing protein</fullName>
    </recommendedName>
</protein>
<dbReference type="InterPro" id="IPR051059">
    <property type="entry name" value="VerF-like"/>
</dbReference>
<keyword evidence="3" id="KW-0677">Repeat</keyword>
<dbReference type="AlphaFoldDB" id="A0A1E3NWQ7"/>
<evidence type="ECO:0000256" key="4">
    <source>
        <dbReference type="ARBA" id="ARBA00022771"/>
    </source>
</evidence>
<dbReference type="OrthoDB" id="3980796at2759"/>
<dbReference type="PANTHER" id="PTHR40626:SF11">
    <property type="entry name" value="ZINC FINGER PROTEIN YPR022C"/>
    <property type="match status" value="1"/>
</dbReference>
<dbReference type="Gene3D" id="3.30.160.60">
    <property type="entry name" value="Classic Zinc Finger"/>
    <property type="match status" value="2"/>
</dbReference>
<accession>A0A1E3NWQ7</accession>
<evidence type="ECO:0000259" key="8">
    <source>
        <dbReference type="PROSITE" id="PS50157"/>
    </source>
</evidence>
<evidence type="ECO:0000256" key="3">
    <source>
        <dbReference type="ARBA" id="ARBA00022737"/>
    </source>
</evidence>
<keyword evidence="5" id="KW-0862">Zinc</keyword>
<dbReference type="GO" id="GO:0000981">
    <property type="term" value="F:DNA-binding transcription factor activity, RNA polymerase II-specific"/>
    <property type="evidence" value="ECO:0007669"/>
    <property type="project" value="InterPro"/>
</dbReference>
<dbReference type="InterPro" id="IPR007219">
    <property type="entry name" value="XnlR_reg_dom"/>
</dbReference>
<evidence type="ECO:0000256" key="5">
    <source>
        <dbReference type="ARBA" id="ARBA00022833"/>
    </source>
</evidence>
<dbReference type="Pfam" id="PF04082">
    <property type="entry name" value="Fungal_trans"/>
    <property type="match status" value="1"/>
</dbReference>
<dbReference type="GO" id="GO:0000785">
    <property type="term" value="C:chromatin"/>
    <property type="evidence" value="ECO:0007669"/>
    <property type="project" value="TreeGrafter"/>
</dbReference>
<evidence type="ECO:0000256" key="6">
    <source>
        <dbReference type="ARBA" id="ARBA00023242"/>
    </source>
</evidence>
<dbReference type="GeneID" id="30199537"/>
<dbReference type="InterPro" id="IPR013087">
    <property type="entry name" value="Znf_C2H2_type"/>
</dbReference>
<dbReference type="GO" id="GO:0005634">
    <property type="term" value="C:nucleus"/>
    <property type="evidence" value="ECO:0007669"/>
    <property type="project" value="UniProtKB-SubCell"/>
</dbReference>
<proteinExistence type="predicted"/>
<dbReference type="PANTHER" id="PTHR40626">
    <property type="entry name" value="MIP31509P"/>
    <property type="match status" value="1"/>
</dbReference>
<evidence type="ECO:0000313" key="9">
    <source>
        <dbReference type="EMBL" id="ODQ57578.1"/>
    </source>
</evidence>
<dbReference type="STRING" id="683960.A0A1E3NWQ7"/>
<keyword evidence="10" id="KW-1185">Reference proteome</keyword>
<feature type="domain" description="C2H2-type" evidence="8">
    <location>
        <begin position="42"/>
        <end position="69"/>
    </location>
</feature>
<dbReference type="RefSeq" id="XP_019036785.1">
    <property type="nucleotide sequence ID" value="XM_019182291.1"/>
</dbReference>
<dbReference type="EMBL" id="KV454213">
    <property type="protein sequence ID" value="ODQ57578.1"/>
    <property type="molecule type" value="Genomic_DNA"/>
</dbReference>
<dbReference type="Proteomes" id="UP000094112">
    <property type="component" value="Unassembled WGS sequence"/>
</dbReference>
<comment type="subcellular location">
    <subcellularLocation>
        <location evidence="1">Nucleus</location>
    </subcellularLocation>
</comment>
<dbReference type="InterPro" id="IPR003604">
    <property type="entry name" value="Matrin/U1-like-C_Znf_C2H2"/>
</dbReference>
<dbReference type="InterPro" id="IPR036236">
    <property type="entry name" value="Znf_C2H2_sf"/>
</dbReference>
<keyword evidence="4 7" id="KW-0863">Zinc-finger</keyword>
<dbReference type="SUPFAM" id="SSF57667">
    <property type="entry name" value="beta-beta-alpha zinc fingers"/>
    <property type="match status" value="1"/>
</dbReference>
<dbReference type="PROSITE" id="PS00028">
    <property type="entry name" value="ZINC_FINGER_C2H2_1"/>
    <property type="match status" value="2"/>
</dbReference>
<dbReference type="Pfam" id="PF00096">
    <property type="entry name" value="zf-C2H2"/>
    <property type="match status" value="1"/>
</dbReference>
<dbReference type="SMART" id="SM00355">
    <property type="entry name" value="ZnF_C2H2"/>
    <property type="match status" value="2"/>
</dbReference>
<dbReference type="SMART" id="SM00451">
    <property type="entry name" value="ZnF_U1"/>
    <property type="match status" value="1"/>
</dbReference>
<evidence type="ECO:0000256" key="2">
    <source>
        <dbReference type="ARBA" id="ARBA00022723"/>
    </source>
</evidence>
<dbReference type="GO" id="GO:0006351">
    <property type="term" value="P:DNA-templated transcription"/>
    <property type="evidence" value="ECO:0007669"/>
    <property type="project" value="InterPro"/>
</dbReference>
<dbReference type="GO" id="GO:0008270">
    <property type="term" value="F:zinc ion binding"/>
    <property type="evidence" value="ECO:0007669"/>
    <property type="project" value="UniProtKB-KW"/>
</dbReference>
<evidence type="ECO:0000256" key="7">
    <source>
        <dbReference type="PROSITE-ProRule" id="PRU00042"/>
    </source>
</evidence>
<organism evidence="9 10">
    <name type="scientific">Wickerhamomyces anomalus (strain ATCC 58044 / CBS 1984 / NCYC 433 / NRRL Y-366-8)</name>
    <name type="common">Yeast</name>
    <name type="synonym">Hansenula anomala</name>
    <dbReference type="NCBI Taxonomy" id="683960"/>
    <lineage>
        <taxon>Eukaryota</taxon>
        <taxon>Fungi</taxon>
        <taxon>Dikarya</taxon>
        <taxon>Ascomycota</taxon>
        <taxon>Saccharomycotina</taxon>
        <taxon>Saccharomycetes</taxon>
        <taxon>Phaffomycetales</taxon>
        <taxon>Wickerhamomycetaceae</taxon>
        <taxon>Wickerhamomyces</taxon>
    </lineage>
</organism>
<feature type="domain" description="C2H2-type" evidence="8">
    <location>
        <begin position="14"/>
        <end position="41"/>
    </location>
</feature>
<gene>
    <name evidence="9" type="ORF">WICANDRAFT_35292</name>
</gene>
<sequence>MIKNVSNNSTAAVFKCPTCGKSYSRKDFLARHQLNHKNIRPFKCETCDLSFTRRDMLSKHCKSHSHQKMVEQKAKATTNNIEEDVDNNKVDQYQTSSEAVSPATFNEPNNENIDTNSLDESPKEFLSLLDMSGGFIDNLLWLFTDNFPEEMLNENNLVSHPESAVIDVDATTKFDIAPASYNVTDAHTHMFGSKRFKINETTRLKILEIFSDLESLKNVSLSRLDEYMDLYWFNFAQTFPIIHQVTFDPNKADIYLLISILIIGMAHTADRLEYELSIQINKNFRRRIKDVIDEDTQLSLPIMQALILHNFSAKNFGDTKLTQMSQIDHGSNLLYLKFSGFLENLSAEPVIHKSKDSTSEELYEQWQKWIYYETSKRTVFFEYICDTQHITFNRAELSQFDIKSELPCSDQVWNASTPEEFFAAYQIQPNSLVTRPKLNIHANDTTDNLQKHRTRPTRPVLGKWPTFLWTLKSFMTEYRENQREFSLNCYSLFSRYIILHSLIRVCWHARGHGLLDLGIISQNRLNEFFNKLELAFANWKGYFDLHIKLYDDQLNTVDPKKGQVLLNNYGPTNACWANLSFFYVGLFTLYADITSLSKFATEYNKPLSTKFHQDLKELEHERNIVLVEQWARSSNAEIAVIEACKYFTLVYKHEETINTYSHVPPSVLIATMIIWCFEKKNCFYDLERKLKIGSREQLNLKPSKYFDRRGDIIHSLAREQAHNYCELIAKQANDRDDDSQTDDDGKDVKSLKIQKIKEYKKRQEYTVGVVCYGLDLIRHCKWPHSIDIVEKLEHIVKSYD</sequence>
<keyword evidence="6" id="KW-0539">Nucleus</keyword>